<protein>
    <submittedName>
        <fullName evidence="2">Uncharacterized protein</fullName>
    </submittedName>
</protein>
<evidence type="ECO:0000313" key="2">
    <source>
        <dbReference type="EMBL" id="GFO14697.1"/>
    </source>
</evidence>
<proteinExistence type="predicted"/>
<feature type="compositionally biased region" description="Acidic residues" evidence="1">
    <location>
        <begin position="58"/>
        <end position="78"/>
    </location>
</feature>
<feature type="compositionally biased region" description="Basic and acidic residues" evidence="1">
    <location>
        <begin position="48"/>
        <end position="57"/>
    </location>
</feature>
<comment type="caution">
    <text evidence="2">The sequence shown here is derived from an EMBL/GenBank/DDBJ whole genome shotgun (WGS) entry which is preliminary data.</text>
</comment>
<gene>
    <name evidence="2" type="ORF">PoB_004120200</name>
</gene>
<evidence type="ECO:0000313" key="3">
    <source>
        <dbReference type="Proteomes" id="UP000735302"/>
    </source>
</evidence>
<feature type="region of interest" description="Disordered" evidence="1">
    <location>
        <begin position="1"/>
        <end position="23"/>
    </location>
</feature>
<evidence type="ECO:0000256" key="1">
    <source>
        <dbReference type="SAM" id="MobiDB-lite"/>
    </source>
</evidence>
<keyword evidence="3" id="KW-1185">Reference proteome</keyword>
<reference evidence="2 3" key="1">
    <citation type="journal article" date="2021" name="Elife">
        <title>Chloroplast acquisition without the gene transfer in kleptoplastic sea slugs, Plakobranchus ocellatus.</title>
        <authorList>
            <person name="Maeda T."/>
            <person name="Takahashi S."/>
            <person name="Yoshida T."/>
            <person name="Shimamura S."/>
            <person name="Takaki Y."/>
            <person name="Nagai Y."/>
            <person name="Toyoda A."/>
            <person name="Suzuki Y."/>
            <person name="Arimoto A."/>
            <person name="Ishii H."/>
            <person name="Satoh N."/>
            <person name="Nishiyama T."/>
            <person name="Hasebe M."/>
            <person name="Maruyama T."/>
            <person name="Minagawa J."/>
            <person name="Obokata J."/>
            <person name="Shigenobu S."/>
        </authorList>
    </citation>
    <scope>NUCLEOTIDE SEQUENCE [LARGE SCALE GENOMIC DNA]</scope>
</reference>
<name>A0AAV4B690_9GAST</name>
<sequence length="141" mass="16163">MAKETVDHDNDDDDYDDDDDNQNMNIYNNAMISIILSKPTAPLKKLREVDNQDYDAHEVDDDVEDDDDVSDRSEEEDSTIAIRAGNWWRAETYDKKVAAYSKAMVLITKPSRFLEQEKICENVHVTVQEMSRPTDSSGGRD</sequence>
<feature type="compositionally biased region" description="Acidic residues" evidence="1">
    <location>
        <begin position="9"/>
        <end position="21"/>
    </location>
</feature>
<feature type="region of interest" description="Disordered" evidence="1">
    <location>
        <begin position="48"/>
        <end position="78"/>
    </location>
</feature>
<organism evidence="2 3">
    <name type="scientific">Plakobranchus ocellatus</name>
    <dbReference type="NCBI Taxonomy" id="259542"/>
    <lineage>
        <taxon>Eukaryota</taxon>
        <taxon>Metazoa</taxon>
        <taxon>Spiralia</taxon>
        <taxon>Lophotrochozoa</taxon>
        <taxon>Mollusca</taxon>
        <taxon>Gastropoda</taxon>
        <taxon>Heterobranchia</taxon>
        <taxon>Euthyneura</taxon>
        <taxon>Panpulmonata</taxon>
        <taxon>Sacoglossa</taxon>
        <taxon>Placobranchoidea</taxon>
        <taxon>Plakobranchidae</taxon>
        <taxon>Plakobranchus</taxon>
    </lineage>
</organism>
<dbReference type="Proteomes" id="UP000735302">
    <property type="component" value="Unassembled WGS sequence"/>
</dbReference>
<accession>A0AAV4B690</accession>
<dbReference type="EMBL" id="BLXT01004580">
    <property type="protein sequence ID" value="GFO14697.1"/>
    <property type="molecule type" value="Genomic_DNA"/>
</dbReference>
<dbReference type="AlphaFoldDB" id="A0AAV4B690"/>